<gene>
    <name evidence="2" type="ORF">LTR69_009485</name>
</gene>
<comment type="caution">
    <text evidence="2">The sequence shown here is derived from an EMBL/GenBank/DDBJ whole genome shotgun (WGS) entry which is preliminary data.</text>
</comment>
<feature type="compositionally biased region" description="Low complexity" evidence="1">
    <location>
        <begin position="63"/>
        <end position="77"/>
    </location>
</feature>
<organism evidence="2 3">
    <name type="scientific">Exophiala sideris</name>
    <dbReference type="NCBI Taxonomy" id="1016849"/>
    <lineage>
        <taxon>Eukaryota</taxon>
        <taxon>Fungi</taxon>
        <taxon>Dikarya</taxon>
        <taxon>Ascomycota</taxon>
        <taxon>Pezizomycotina</taxon>
        <taxon>Eurotiomycetes</taxon>
        <taxon>Chaetothyriomycetidae</taxon>
        <taxon>Chaetothyriales</taxon>
        <taxon>Herpotrichiellaceae</taxon>
        <taxon>Exophiala</taxon>
    </lineage>
</organism>
<feature type="region of interest" description="Disordered" evidence="1">
    <location>
        <begin position="121"/>
        <end position="349"/>
    </location>
</feature>
<feature type="compositionally biased region" description="Basic and acidic residues" evidence="1">
    <location>
        <begin position="219"/>
        <end position="228"/>
    </location>
</feature>
<reference evidence="2 3" key="1">
    <citation type="submission" date="2023-08" db="EMBL/GenBank/DDBJ databases">
        <title>Black Yeasts Isolated from many extreme environments.</title>
        <authorList>
            <person name="Coleine C."/>
            <person name="Stajich J.E."/>
            <person name="Selbmann L."/>
        </authorList>
    </citation>
    <scope>NUCLEOTIDE SEQUENCE [LARGE SCALE GENOMIC DNA]</scope>
    <source>
        <strain evidence="2 3">CCFEE 6328</strain>
    </source>
</reference>
<evidence type="ECO:0000313" key="2">
    <source>
        <dbReference type="EMBL" id="KAK5052916.1"/>
    </source>
</evidence>
<sequence>MARTLPWTIDHARPAKKQRTAPAQRPKVEKKSSPAPRQETPDQRDTAPHGRHSITTPKKKSGSRSPSTSPTKAPPTTELMHEGYDSDDIYIMVEDEFQDIAKSYTAHLHLAEYKRLMKQAREAPPKALPAPTSPMSKEATRTLQSAALQKKQKDTLQRVMRRADSEEEEEQKVVDPWSGTSLAPLMASGNQQKTSLLGLEKMSSNTKAGMGFSNSPGGGKRERDHEVEAMPEAVTASSSSFVQRSKVSDGVRSETALGKASSVSLSRLNKRPRSPRESFANNRDKQSGRTVSSHSPDDRDSPEIIDDDQPSTQKPQPVSRPNGDRFLKRRLEKEQQKRARLEEIPMFIT</sequence>
<dbReference type="EMBL" id="JAVRRF010000027">
    <property type="protein sequence ID" value="KAK5052916.1"/>
    <property type="molecule type" value="Genomic_DNA"/>
</dbReference>
<feature type="compositionally biased region" description="Basic and acidic residues" evidence="1">
    <location>
        <begin position="322"/>
        <end position="343"/>
    </location>
</feature>
<dbReference type="Proteomes" id="UP001345691">
    <property type="component" value="Unassembled WGS sequence"/>
</dbReference>
<protein>
    <submittedName>
        <fullName evidence="2">Uncharacterized protein</fullName>
    </submittedName>
</protein>
<evidence type="ECO:0000313" key="3">
    <source>
        <dbReference type="Proteomes" id="UP001345691"/>
    </source>
</evidence>
<feature type="region of interest" description="Disordered" evidence="1">
    <location>
        <begin position="1"/>
        <end position="82"/>
    </location>
</feature>
<feature type="compositionally biased region" description="Basic and acidic residues" evidence="1">
    <location>
        <begin position="39"/>
        <end position="48"/>
    </location>
</feature>
<feature type="compositionally biased region" description="Basic and acidic residues" evidence="1">
    <location>
        <begin position="151"/>
        <end position="164"/>
    </location>
</feature>
<accession>A0ABR0J0A0</accession>
<name>A0ABR0J0A0_9EURO</name>
<evidence type="ECO:0000256" key="1">
    <source>
        <dbReference type="SAM" id="MobiDB-lite"/>
    </source>
</evidence>
<proteinExistence type="predicted"/>
<feature type="compositionally biased region" description="Basic residues" evidence="1">
    <location>
        <begin position="49"/>
        <end position="62"/>
    </location>
</feature>
<feature type="compositionally biased region" description="Polar residues" evidence="1">
    <location>
        <begin position="202"/>
        <end position="215"/>
    </location>
</feature>
<keyword evidence="3" id="KW-1185">Reference proteome</keyword>